<keyword evidence="5" id="KW-1185">Reference proteome</keyword>
<dbReference type="Pfam" id="PF01609">
    <property type="entry name" value="DDE_Tnp_1"/>
    <property type="match status" value="1"/>
</dbReference>
<dbReference type="PANTHER" id="PTHR33408:SF2">
    <property type="entry name" value="TRANSPOSASE DDE DOMAIN-CONTAINING PROTEIN"/>
    <property type="match status" value="1"/>
</dbReference>
<accession>A0A545T9K9</accession>
<protein>
    <submittedName>
        <fullName evidence="4">IS1182 family transposase</fullName>
    </submittedName>
</protein>
<evidence type="ECO:0000259" key="3">
    <source>
        <dbReference type="Pfam" id="PF05598"/>
    </source>
</evidence>
<name>A0A545T9K9_9GAMM</name>
<evidence type="ECO:0000313" key="5">
    <source>
        <dbReference type="Proteomes" id="UP000317839"/>
    </source>
</evidence>
<dbReference type="OrthoDB" id="9182628at2"/>
<feature type="coiled-coil region" evidence="1">
    <location>
        <begin position="166"/>
        <end position="214"/>
    </location>
</feature>
<feature type="domain" description="Transposase IS4-like" evidence="2">
    <location>
        <begin position="244"/>
        <end position="459"/>
    </location>
</feature>
<organism evidence="4 5">
    <name type="scientific">Aliikangiella marina</name>
    <dbReference type="NCBI Taxonomy" id="1712262"/>
    <lineage>
        <taxon>Bacteria</taxon>
        <taxon>Pseudomonadati</taxon>
        <taxon>Pseudomonadota</taxon>
        <taxon>Gammaproteobacteria</taxon>
        <taxon>Oceanospirillales</taxon>
        <taxon>Pleioneaceae</taxon>
        <taxon>Aliikangiella</taxon>
    </lineage>
</organism>
<comment type="caution">
    <text evidence="4">The sequence shown here is derived from an EMBL/GenBank/DDBJ whole genome shotgun (WGS) entry which is preliminary data.</text>
</comment>
<dbReference type="PANTHER" id="PTHR33408">
    <property type="entry name" value="TRANSPOSASE"/>
    <property type="match status" value="1"/>
</dbReference>
<gene>
    <name evidence="4" type="ORF">FLL45_13645</name>
</gene>
<dbReference type="RefSeq" id="WP_142942610.1">
    <property type="nucleotide sequence ID" value="NZ_VIKR01000003.1"/>
</dbReference>
<dbReference type="InterPro" id="IPR047629">
    <property type="entry name" value="IS1182_transpos"/>
</dbReference>
<evidence type="ECO:0000256" key="1">
    <source>
        <dbReference type="SAM" id="Coils"/>
    </source>
</evidence>
<sequence>MKRFIQGENRSQSTLFPEALDDYISEENQIRVIDAYVDSIDLLSLGFKGVEPKDTGRPSYHPSVMLKLYIYGYLNRLQSSRRLENETHRNVELMWLLSRLTPDFKTIADFRKNNGRGIKNVCRQFIELCRQLNLFSEAVIAVDGSRFKAVNKKNRNFTQAKVKSRIERAEASISAYMSALDKADRDAPKDTATQEKLKDRIQSLKDKIVELNEIDKLRKKSPDGQLSLTDPDSRAMSTKANISGLVGYNVQSAVESKHYLIVAHETTNSGSDRNQLANMAKQARSAMGKKSLTVLADKGYYSSLDILAVKELGMEPLVPKIFTSGKKKQGMFTRDEFKYQPKRNEYRCPAGERLPHRHSSFERGMNIHTYYSSNCRTCKLKQKCTTGKERRVRRWEHEKVLEEMDDALKKFPDPMLVRKSTVEHPFGIIKSWMGATHFQMKTLKHVSTEMSLHVLAYNLKRVMKIMGSKTLIEAIKA</sequence>
<evidence type="ECO:0000259" key="2">
    <source>
        <dbReference type="Pfam" id="PF01609"/>
    </source>
</evidence>
<dbReference type="AlphaFoldDB" id="A0A545T9K9"/>
<reference evidence="4 5" key="1">
    <citation type="submission" date="2019-06" db="EMBL/GenBank/DDBJ databases">
        <title>Draft genome of Aliikangiella marina GYP-15.</title>
        <authorList>
            <person name="Wang G."/>
        </authorList>
    </citation>
    <scope>NUCLEOTIDE SEQUENCE [LARGE SCALE GENOMIC DNA]</scope>
    <source>
        <strain evidence="4 5">GYP-15</strain>
    </source>
</reference>
<evidence type="ECO:0000313" key="4">
    <source>
        <dbReference type="EMBL" id="TQV73903.1"/>
    </source>
</evidence>
<dbReference type="NCBIfam" id="NF033551">
    <property type="entry name" value="transpos_IS1182"/>
    <property type="match status" value="1"/>
</dbReference>
<feature type="domain" description="Transposase InsH N-terminal" evidence="3">
    <location>
        <begin position="19"/>
        <end position="112"/>
    </location>
</feature>
<dbReference type="InterPro" id="IPR008490">
    <property type="entry name" value="Transposase_InsH_N"/>
</dbReference>
<proteinExistence type="predicted"/>
<dbReference type="Pfam" id="PF05598">
    <property type="entry name" value="DUF772"/>
    <property type="match status" value="1"/>
</dbReference>
<dbReference type="InterPro" id="IPR002559">
    <property type="entry name" value="Transposase_11"/>
</dbReference>
<keyword evidence="1" id="KW-0175">Coiled coil</keyword>
<dbReference type="Proteomes" id="UP000317839">
    <property type="component" value="Unassembled WGS sequence"/>
</dbReference>
<dbReference type="EMBL" id="VIKR01000003">
    <property type="protein sequence ID" value="TQV73903.1"/>
    <property type="molecule type" value="Genomic_DNA"/>
</dbReference>